<reference evidence="1 2" key="1">
    <citation type="submission" date="2018-02" db="EMBL/GenBank/DDBJ databases">
        <title>Draft genome sequencing of Pseudomonas frederiksbergensis 11-D3.</title>
        <authorList>
            <person name="Zheng B.-X."/>
        </authorList>
    </citation>
    <scope>NUCLEOTIDE SEQUENCE [LARGE SCALE GENOMIC DNA]</scope>
    <source>
        <strain evidence="1 2">11-D3</strain>
    </source>
</reference>
<dbReference type="InterPro" id="IPR029033">
    <property type="entry name" value="His_PPase_superfam"/>
</dbReference>
<evidence type="ECO:0000313" key="1">
    <source>
        <dbReference type="EMBL" id="PQO98864.1"/>
    </source>
</evidence>
<comment type="caution">
    <text evidence="1">The sequence shown here is derived from an EMBL/GenBank/DDBJ whole genome shotgun (WGS) entry which is preliminary data.</text>
</comment>
<dbReference type="Proteomes" id="UP000239687">
    <property type="component" value="Unassembled WGS sequence"/>
</dbReference>
<accession>A0A2S8H8U3</accession>
<dbReference type="InterPro" id="IPR013078">
    <property type="entry name" value="His_Pase_superF_clade-1"/>
</dbReference>
<dbReference type="SMART" id="SM00855">
    <property type="entry name" value="PGAM"/>
    <property type="match status" value="1"/>
</dbReference>
<dbReference type="InterPro" id="IPR050275">
    <property type="entry name" value="PGM_Phosphatase"/>
</dbReference>
<dbReference type="RefSeq" id="WP_105347634.1">
    <property type="nucleotide sequence ID" value="NZ_PUIN01000018.1"/>
</dbReference>
<dbReference type="Pfam" id="PF00300">
    <property type="entry name" value="His_Phos_1"/>
    <property type="match status" value="1"/>
</dbReference>
<dbReference type="EMBL" id="PUIN01000018">
    <property type="protein sequence ID" value="PQO98864.1"/>
    <property type="molecule type" value="Genomic_DNA"/>
</dbReference>
<dbReference type="PANTHER" id="PTHR48100">
    <property type="entry name" value="BROAD-SPECIFICITY PHOSPHATASE YOR283W-RELATED"/>
    <property type="match status" value="1"/>
</dbReference>
<dbReference type="SUPFAM" id="SSF53254">
    <property type="entry name" value="Phosphoglycerate mutase-like"/>
    <property type="match status" value="1"/>
</dbReference>
<dbReference type="GO" id="GO:0016791">
    <property type="term" value="F:phosphatase activity"/>
    <property type="evidence" value="ECO:0007669"/>
    <property type="project" value="TreeGrafter"/>
</dbReference>
<organism evidence="1 2">
    <name type="scientific">Pseudomonas frederiksbergensis</name>
    <dbReference type="NCBI Taxonomy" id="104087"/>
    <lineage>
        <taxon>Bacteria</taxon>
        <taxon>Pseudomonadati</taxon>
        <taxon>Pseudomonadota</taxon>
        <taxon>Gammaproteobacteria</taxon>
        <taxon>Pseudomonadales</taxon>
        <taxon>Pseudomonadaceae</taxon>
        <taxon>Pseudomonas</taxon>
    </lineage>
</organism>
<proteinExistence type="predicted"/>
<dbReference type="CDD" id="cd07067">
    <property type="entry name" value="HP_PGM_like"/>
    <property type="match status" value="1"/>
</dbReference>
<protein>
    <submittedName>
        <fullName evidence="1">Histidine phosphatase family protein</fullName>
    </submittedName>
</protein>
<evidence type="ECO:0000313" key="2">
    <source>
        <dbReference type="Proteomes" id="UP000239687"/>
    </source>
</evidence>
<dbReference type="AlphaFoldDB" id="A0A2S8H8U3"/>
<dbReference type="Gene3D" id="3.40.50.1240">
    <property type="entry name" value="Phosphoglycerate mutase-like"/>
    <property type="match status" value="1"/>
</dbReference>
<name>A0A2S8H8U3_9PSED</name>
<gene>
    <name evidence="1" type="ORF">C5612_27060</name>
</gene>
<sequence>MPKQVRLVRHAESAANVGLATTAPDSIPMTEKGKRRAQELAQSISSVPDLIVSSPFARARDTALPTAQRYPEVPLEVWAVEEFTYLSPSRFTGSTQADRKPHAESYWEGGDATMIDGPGAESFDHLLGRADAMLAKLADHDAQDILVFSHGQLIRAAAWRIKHGDHASSQDLMREFRVVDVRQPLRNCWSYKLVFNGYRWTVEYQLDASGQERFIDGFCTA</sequence>